<keyword evidence="3" id="KW-0966">Cell projection</keyword>
<dbReference type="Pfam" id="PF02120">
    <property type="entry name" value="Flg_hook"/>
    <property type="match status" value="1"/>
</dbReference>
<evidence type="ECO:0000256" key="1">
    <source>
        <dbReference type="SAM" id="MobiDB-lite"/>
    </source>
</evidence>
<name>A0ABU1F757_9RHOB</name>
<evidence type="ECO:0000313" key="4">
    <source>
        <dbReference type="Proteomes" id="UP001247754"/>
    </source>
</evidence>
<organism evidence="3 4">
    <name type="scientific">Ruixingdingia sedimenti</name>
    <dbReference type="NCBI Taxonomy" id="3073604"/>
    <lineage>
        <taxon>Bacteria</taxon>
        <taxon>Pseudomonadati</taxon>
        <taxon>Pseudomonadota</taxon>
        <taxon>Alphaproteobacteria</taxon>
        <taxon>Rhodobacterales</taxon>
        <taxon>Paracoccaceae</taxon>
        <taxon>Ruixingdingia</taxon>
    </lineage>
</organism>
<keyword evidence="3" id="KW-0969">Cilium</keyword>
<keyword evidence="3" id="KW-0282">Flagellum</keyword>
<feature type="compositionally biased region" description="Low complexity" evidence="1">
    <location>
        <begin position="211"/>
        <end position="231"/>
    </location>
</feature>
<dbReference type="CDD" id="cd17470">
    <property type="entry name" value="T3SS_Flik_C"/>
    <property type="match status" value="1"/>
</dbReference>
<comment type="caution">
    <text evidence="3">The sequence shown here is derived from an EMBL/GenBank/DDBJ whole genome shotgun (WGS) entry which is preliminary data.</text>
</comment>
<accession>A0ABU1F757</accession>
<evidence type="ECO:0000259" key="2">
    <source>
        <dbReference type="Pfam" id="PF02120"/>
    </source>
</evidence>
<proteinExistence type="predicted"/>
<dbReference type="EMBL" id="JAVKPH010000007">
    <property type="protein sequence ID" value="MDR5652698.1"/>
    <property type="molecule type" value="Genomic_DNA"/>
</dbReference>
<sequence>MAWFDIPAGAVQGVARGVAAPAAGGEGGGDFAALMAGAAPGFAVLSPAFGRGAFQTRIGPAEEQADSSGAEGAEILPGTAIPWPSPPDPLRANVQKGGQAAPAEGAIGLDSSDTETVLFTQTPTAPPQPAEPDLPHIGPASLETSLAAFPGASLRFIRPLHAAPPPVVEFVPMDDPAMPSLPESDSPVLDTVMVPGVGEQAGADQGPVPLADTASSPAAAPRPTSAGTMPAAAPPAPLPALRRIAEAAQQGDGVVELRLDPPELGTLRLMLMPEGDTIRATIHADRPETLDLLRRNAAELAAEFRAAGFGGAVLDFGAPGFAGGRGGDQPPRDDSPPPAPPAMAAAQTPAPTRASGLDLRL</sequence>
<dbReference type="Proteomes" id="UP001247754">
    <property type="component" value="Unassembled WGS sequence"/>
</dbReference>
<dbReference type="RefSeq" id="WP_310456936.1">
    <property type="nucleotide sequence ID" value="NZ_JAVKPH010000007.1"/>
</dbReference>
<keyword evidence="4" id="KW-1185">Reference proteome</keyword>
<feature type="region of interest" description="Disordered" evidence="1">
    <location>
        <begin position="320"/>
        <end position="361"/>
    </location>
</feature>
<dbReference type="InterPro" id="IPR021136">
    <property type="entry name" value="Flagellar_hook_control-like_C"/>
</dbReference>
<dbReference type="InterPro" id="IPR038610">
    <property type="entry name" value="FliK-like_C_sf"/>
</dbReference>
<gene>
    <name evidence="3" type="ORF">RGD00_08790</name>
</gene>
<feature type="compositionally biased region" description="Low complexity" evidence="1">
    <location>
        <begin position="342"/>
        <end position="355"/>
    </location>
</feature>
<reference evidence="3 4" key="1">
    <citation type="submission" date="2023-09" db="EMBL/GenBank/DDBJ databases">
        <title>Xinfangfangia sedmenti sp. nov., isolated the sedment.</title>
        <authorList>
            <person name="Xu L."/>
        </authorList>
    </citation>
    <scope>NUCLEOTIDE SEQUENCE [LARGE SCALE GENOMIC DNA]</scope>
    <source>
        <strain evidence="3 4">LG-4</strain>
    </source>
</reference>
<evidence type="ECO:0000313" key="3">
    <source>
        <dbReference type="EMBL" id="MDR5652698.1"/>
    </source>
</evidence>
<dbReference type="Gene3D" id="3.30.750.140">
    <property type="match status" value="1"/>
</dbReference>
<feature type="domain" description="Flagellar hook-length control protein-like C-terminal" evidence="2">
    <location>
        <begin position="242"/>
        <end position="312"/>
    </location>
</feature>
<protein>
    <submittedName>
        <fullName evidence="3">Flagellar hook-length control protein FliK</fullName>
    </submittedName>
</protein>
<feature type="region of interest" description="Disordered" evidence="1">
    <location>
        <begin position="198"/>
        <end position="234"/>
    </location>
</feature>